<dbReference type="EMBL" id="GBXM01090292">
    <property type="protein sequence ID" value="JAH18285.1"/>
    <property type="molecule type" value="Transcribed_RNA"/>
</dbReference>
<sequence length="31" mass="3503">MANIGRANQYCVWKCIMAACFVTHSGKTREI</sequence>
<protein>
    <submittedName>
        <fullName evidence="1">Uncharacterized protein</fullName>
    </submittedName>
</protein>
<proteinExistence type="predicted"/>
<organism evidence="1">
    <name type="scientific">Anguilla anguilla</name>
    <name type="common">European freshwater eel</name>
    <name type="synonym">Muraena anguilla</name>
    <dbReference type="NCBI Taxonomy" id="7936"/>
    <lineage>
        <taxon>Eukaryota</taxon>
        <taxon>Metazoa</taxon>
        <taxon>Chordata</taxon>
        <taxon>Craniata</taxon>
        <taxon>Vertebrata</taxon>
        <taxon>Euteleostomi</taxon>
        <taxon>Actinopterygii</taxon>
        <taxon>Neopterygii</taxon>
        <taxon>Teleostei</taxon>
        <taxon>Anguilliformes</taxon>
        <taxon>Anguillidae</taxon>
        <taxon>Anguilla</taxon>
    </lineage>
</organism>
<reference evidence="1" key="2">
    <citation type="journal article" date="2015" name="Fish Shellfish Immunol.">
        <title>Early steps in the European eel (Anguilla anguilla)-Vibrio vulnificus interaction in the gills: Role of the RtxA13 toxin.</title>
        <authorList>
            <person name="Callol A."/>
            <person name="Pajuelo D."/>
            <person name="Ebbesson L."/>
            <person name="Teles M."/>
            <person name="MacKenzie S."/>
            <person name="Amaro C."/>
        </authorList>
    </citation>
    <scope>NUCLEOTIDE SEQUENCE</scope>
</reference>
<evidence type="ECO:0000313" key="1">
    <source>
        <dbReference type="EMBL" id="JAH18285.1"/>
    </source>
</evidence>
<accession>A0A0E9QPZ2</accession>
<name>A0A0E9QPZ2_ANGAN</name>
<dbReference type="AlphaFoldDB" id="A0A0E9QPZ2"/>
<reference evidence="1" key="1">
    <citation type="submission" date="2014-11" db="EMBL/GenBank/DDBJ databases">
        <authorList>
            <person name="Amaro Gonzalez C."/>
        </authorList>
    </citation>
    <scope>NUCLEOTIDE SEQUENCE</scope>
</reference>